<feature type="region of interest" description="Disordered" evidence="1">
    <location>
        <begin position="381"/>
        <end position="416"/>
    </location>
</feature>
<feature type="region of interest" description="Disordered" evidence="1">
    <location>
        <begin position="72"/>
        <end position="107"/>
    </location>
</feature>
<dbReference type="SUPFAM" id="SSF48208">
    <property type="entry name" value="Six-hairpin glycosidases"/>
    <property type="match status" value="1"/>
</dbReference>
<protein>
    <submittedName>
        <fullName evidence="2">Uncharacterized protein</fullName>
    </submittedName>
</protein>
<name>A0A1H3LBW8_9RHOB</name>
<evidence type="ECO:0000313" key="3">
    <source>
        <dbReference type="Proteomes" id="UP000199286"/>
    </source>
</evidence>
<keyword evidence="3" id="KW-1185">Reference proteome</keyword>
<organism evidence="2 3">
    <name type="scientific">Citreimonas salinaria</name>
    <dbReference type="NCBI Taxonomy" id="321339"/>
    <lineage>
        <taxon>Bacteria</taxon>
        <taxon>Pseudomonadati</taxon>
        <taxon>Pseudomonadota</taxon>
        <taxon>Alphaproteobacteria</taxon>
        <taxon>Rhodobacterales</taxon>
        <taxon>Roseobacteraceae</taxon>
        <taxon>Citreimonas</taxon>
    </lineage>
</organism>
<evidence type="ECO:0000313" key="2">
    <source>
        <dbReference type="EMBL" id="SDY61418.1"/>
    </source>
</evidence>
<dbReference type="GO" id="GO:0005975">
    <property type="term" value="P:carbohydrate metabolic process"/>
    <property type="evidence" value="ECO:0007669"/>
    <property type="project" value="InterPro"/>
</dbReference>
<dbReference type="InterPro" id="IPR008928">
    <property type="entry name" value="6-hairpin_glycosidase_sf"/>
</dbReference>
<dbReference type="STRING" id="321339.SAMN05444340_11240"/>
<dbReference type="EMBL" id="FNPF01000012">
    <property type="protein sequence ID" value="SDY61418.1"/>
    <property type="molecule type" value="Genomic_DNA"/>
</dbReference>
<evidence type="ECO:0000256" key="1">
    <source>
        <dbReference type="SAM" id="MobiDB-lite"/>
    </source>
</evidence>
<reference evidence="2 3" key="1">
    <citation type="submission" date="2016-10" db="EMBL/GenBank/DDBJ databases">
        <authorList>
            <person name="de Groot N.N."/>
        </authorList>
    </citation>
    <scope>NUCLEOTIDE SEQUENCE [LARGE SCALE GENOMIC DNA]</scope>
    <source>
        <strain evidence="2 3">DSM 26880</strain>
    </source>
</reference>
<accession>A0A1H3LBW8</accession>
<sequence length="416" mass="45766">MQRETSQAAELMSGFAERTGLRGGAETRRYLWTDAFAVINALDLWLTTRDERWRDMATDLVAEVHGVLGRHRSDDSRQGWLGGLDEQEGARHPTSGGLRIGKPLPEREPDAPYDARLEWDRDGQYWHYLTKWMDALSRAARVLDEPECLRYAEELAEGTFPRFLQTSPMGAPMGLAWKMSVDLSRPQVAATSPHDALDGYVTTRWLGRTGAATRLAGEANILRQLAEGRAWGTADPLGLGGLLMDAMRLALLPDRTEVAERLILDILAGVDAGLDHFLRSGTLEAVPSRRLGFREIGLAIGLQALRPLSQAAETSRHLRRAAGPHLDALRKNAGVGRGIVAFWSEPENRRAATWTEHRDINDVMLATVLLDAYADTARATSGEGHRRGLSCPGAAHESPAVHRETRQAGPCHRGCG</sequence>
<gene>
    <name evidence="2" type="ORF">SAMN05444340_11240</name>
</gene>
<dbReference type="Proteomes" id="UP000199286">
    <property type="component" value="Unassembled WGS sequence"/>
</dbReference>
<proteinExistence type="predicted"/>
<dbReference type="AlphaFoldDB" id="A0A1H3LBW8"/>